<evidence type="ECO:0000313" key="2">
    <source>
        <dbReference type="Proteomes" id="UP000769157"/>
    </source>
</evidence>
<proteinExistence type="predicted"/>
<organism evidence="1 2">
    <name type="scientific">Ogataea philodendri</name>
    <dbReference type="NCBI Taxonomy" id="1378263"/>
    <lineage>
        <taxon>Eukaryota</taxon>
        <taxon>Fungi</taxon>
        <taxon>Dikarya</taxon>
        <taxon>Ascomycota</taxon>
        <taxon>Saccharomycotina</taxon>
        <taxon>Pichiomycetes</taxon>
        <taxon>Pichiales</taxon>
        <taxon>Pichiaceae</taxon>
        <taxon>Ogataea</taxon>
    </lineage>
</organism>
<sequence length="245" mass="26572">MPGLPGLPVLSRGYFSSNVAINSPTQKNNSNNSGTRTCRKKNPNTGFYLKFFPHCTAPLPCRFFLKTGTLFFPIVPEFQESRDTRSKFFVNRVQTFNGSLLLYWCKGVPVLQETLSDLLNSGSQTSRFSVYLCNLRALSQAGMSFKRDLDAMSRGTGDLGGTGAFNGDFKWEEPAAFACGEWMVLLLRGSGLEASLVAGGSELDWFCGARLTGSRPLSSELATTLLHVGVVGSAGLGLLLSSLDR</sequence>
<gene>
    <name evidence="1" type="ORF">OGAPHI_007440</name>
</gene>
<evidence type="ECO:0000313" key="1">
    <source>
        <dbReference type="EMBL" id="KAH3660235.1"/>
    </source>
</evidence>
<comment type="caution">
    <text evidence="1">The sequence shown here is derived from an EMBL/GenBank/DDBJ whole genome shotgun (WGS) entry which is preliminary data.</text>
</comment>
<dbReference type="RefSeq" id="XP_046057946.1">
    <property type="nucleotide sequence ID" value="XM_046208836.1"/>
</dbReference>
<protein>
    <submittedName>
        <fullName evidence="1">Uncharacterized protein</fullName>
    </submittedName>
</protein>
<keyword evidence="2" id="KW-1185">Reference proteome</keyword>
<reference evidence="1" key="1">
    <citation type="journal article" date="2021" name="Open Biol.">
        <title>Shared evolutionary footprints suggest mitochondrial oxidative damage underlies multiple complex I losses in fungi.</title>
        <authorList>
            <person name="Schikora-Tamarit M.A."/>
            <person name="Marcet-Houben M."/>
            <person name="Nosek J."/>
            <person name="Gabaldon T."/>
        </authorList>
    </citation>
    <scope>NUCLEOTIDE SEQUENCE</scope>
    <source>
        <strain evidence="1">CBS6075</strain>
    </source>
</reference>
<dbReference type="Proteomes" id="UP000769157">
    <property type="component" value="Unassembled WGS sequence"/>
</dbReference>
<reference evidence="1" key="2">
    <citation type="submission" date="2021-01" db="EMBL/GenBank/DDBJ databases">
        <authorList>
            <person name="Schikora-Tamarit M.A."/>
        </authorList>
    </citation>
    <scope>NUCLEOTIDE SEQUENCE</scope>
    <source>
        <strain evidence="1">CBS6075</strain>
    </source>
</reference>
<dbReference type="AlphaFoldDB" id="A0A9P8NVD9"/>
<name>A0A9P8NVD9_9ASCO</name>
<dbReference type="EMBL" id="JAEUBE010000511">
    <property type="protein sequence ID" value="KAH3660235.1"/>
    <property type="molecule type" value="Genomic_DNA"/>
</dbReference>
<accession>A0A9P8NVD9</accession>
<dbReference type="GeneID" id="70239404"/>